<keyword evidence="23" id="KW-1185">Reference proteome</keyword>
<evidence type="ECO:0000256" key="12">
    <source>
        <dbReference type="ARBA" id="ARBA00022840"/>
    </source>
</evidence>
<dbReference type="Pfam" id="PF00069">
    <property type="entry name" value="Pkinase"/>
    <property type="match status" value="1"/>
</dbReference>
<feature type="domain" description="Protein kinase" evidence="21">
    <location>
        <begin position="351"/>
        <end position="625"/>
    </location>
</feature>
<evidence type="ECO:0000256" key="10">
    <source>
        <dbReference type="ARBA" id="ARBA00022741"/>
    </source>
</evidence>
<dbReference type="InterPro" id="IPR001220">
    <property type="entry name" value="Legume_lectin_dom"/>
</dbReference>
<dbReference type="SMART" id="SM00220">
    <property type="entry name" value="S_TKc"/>
    <property type="match status" value="1"/>
</dbReference>
<dbReference type="eggNOG" id="ENOG502QRZ3">
    <property type="taxonomic scope" value="Eukaryota"/>
</dbReference>
<dbReference type="CDD" id="cd14066">
    <property type="entry name" value="STKc_IRAK"/>
    <property type="match status" value="1"/>
</dbReference>
<dbReference type="PROSITE" id="PS00107">
    <property type="entry name" value="PROTEIN_KINASE_ATP"/>
    <property type="match status" value="1"/>
</dbReference>
<evidence type="ECO:0000256" key="18">
    <source>
        <dbReference type="SAM" id="MobiDB-lite"/>
    </source>
</evidence>
<evidence type="ECO:0000313" key="23">
    <source>
        <dbReference type="Proteomes" id="UP000017836"/>
    </source>
</evidence>
<dbReference type="Gene3D" id="1.10.510.10">
    <property type="entry name" value="Transferase(Phosphotransferase) domain 1"/>
    <property type="match status" value="1"/>
</dbReference>
<dbReference type="EC" id="2.7.11.1" evidence="4"/>
<dbReference type="CDD" id="cd06899">
    <property type="entry name" value="lectin_legume_LecRK_Arcelin_ConA"/>
    <property type="match status" value="1"/>
</dbReference>
<keyword evidence="13 19" id="KW-1133">Transmembrane helix</keyword>
<dbReference type="EMBL" id="KI392059">
    <property type="protein sequence ID" value="ERN20497.1"/>
    <property type="molecule type" value="Genomic_DNA"/>
</dbReference>
<evidence type="ECO:0000256" key="1">
    <source>
        <dbReference type="ARBA" id="ARBA00004479"/>
    </source>
</evidence>
<dbReference type="GO" id="GO:0030246">
    <property type="term" value="F:carbohydrate binding"/>
    <property type="evidence" value="ECO:0007669"/>
    <property type="project" value="UniProtKB-KW"/>
</dbReference>
<protein>
    <recommendedName>
        <fullName evidence="4">non-specific serine/threonine protein kinase</fullName>
        <ecNumber evidence="4">2.7.11.1</ecNumber>
    </recommendedName>
</protein>
<evidence type="ECO:0000256" key="13">
    <source>
        <dbReference type="ARBA" id="ARBA00022989"/>
    </source>
</evidence>
<dbReference type="InterPro" id="IPR000719">
    <property type="entry name" value="Prot_kinase_dom"/>
</dbReference>
<feature type="transmembrane region" description="Helical" evidence="19">
    <location>
        <begin position="290"/>
        <end position="314"/>
    </location>
</feature>
<reference evidence="23" key="1">
    <citation type="journal article" date="2013" name="Science">
        <title>The Amborella genome and the evolution of flowering plants.</title>
        <authorList>
            <consortium name="Amborella Genome Project"/>
        </authorList>
    </citation>
    <scope>NUCLEOTIDE SEQUENCE [LARGE SCALE GENOMIC DNA]</scope>
</reference>
<keyword evidence="14 19" id="KW-0472">Membrane</keyword>
<keyword evidence="7 19" id="KW-0812">Transmembrane</keyword>
<evidence type="ECO:0000256" key="6">
    <source>
        <dbReference type="ARBA" id="ARBA00022679"/>
    </source>
</evidence>
<comment type="subcellular location">
    <subcellularLocation>
        <location evidence="1">Membrane</location>
        <topology evidence="1">Single-pass type I membrane protein</topology>
    </subcellularLocation>
</comment>
<dbReference type="GO" id="GO:0042742">
    <property type="term" value="P:defense response to bacterium"/>
    <property type="evidence" value="ECO:0000318"/>
    <property type="project" value="GO_Central"/>
</dbReference>
<dbReference type="PROSITE" id="PS50011">
    <property type="entry name" value="PROTEIN_KINASE_DOM"/>
    <property type="match status" value="1"/>
</dbReference>
<dbReference type="OrthoDB" id="1906651at2759"/>
<sequence length="684" mass="75546">MDLFLKLPFLLLLLSSLFMQPISPLEFLFDGFNSLNLLLSGDSQLVSGRLVLTNDTTFSIGHAFYPLPLTSRPFVSPFSTSFIFSIAPYKDLLPGHGFALFFAPTTALLPTSPAQHLGLFNRTSNGSPQNHIFAVEFDTFENAEFADIDDNHVGVDVNSLSSVASYPAGRWDSGRFQGMNLNSGENFQAWVDYYFVGGNNLMPRLNVSMALAGQRKPDRPSISLELNLTSVFKEEAYVGFSAATGQRVEGHRILGWSFSERNFSLSEGLVTTGLPDYRLKGENGGIRSKAFIVGLSVGGLVLFGVVLIMGLLWFRKRRKKGGEEEGIEDWEIEYWPHRVPYQDILSATKNFSETQLVGNGGNSRVFKGVLAGSRAEVAIKCVSHESQEGVREFATEVSSIGRLKHRNLVGLRGWCKSPKEFMLIYDYMENGSLDSRIFEGMGGEVMGWDTRVRVLKDVANGVLYLHEGWEARVLHRDIKASNVMLDKDMCAKLGDFGLVRMYEHGQLAHTTRVVGTAGYMAPEVVKSGKASVKTDVFGFGVLILEVVCGRRPLEDGLEPLVEWVWSKLEQGDLSGALDPRLNGSIEVDEEVVDRLLRLGLLCTCPDPSTRPTMRQVVRTLEDPRSEDLEGESIVLRPEPKLGSTDPVWSRRPGPSGDHPTLGDLQLSLSSSMSISDSDVIVDGR</sequence>
<organism evidence="22 23">
    <name type="scientific">Amborella trichopoda</name>
    <dbReference type="NCBI Taxonomy" id="13333"/>
    <lineage>
        <taxon>Eukaryota</taxon>
        <taxon>Viridiplantae</taxon>
        <taxon>Streptophyta</taxon>
        <taxon>Embryophyta</taxon>
        <taxon>Tracheophyta</taxon>
        <taxon>Spermatophyta</taxon>
        <taxon>Magnoliopsida</taxon>
        <taxon>Amborellales</taxon>
        <taxon>Amborellaceae</taxon>
        <taxon>Amborella</taxon>
    </lineage>
</organism>
<dbReference type="GO" id="GO:0005524">
    <property type="term" value="F:ATP binding"/>
    <property type="evidence" value="ECO:0007669"/>
    <property type="project" value="UniProtKB-UniRule"/>
</dbReference>
<keyword evidence="11" id="KW-0418">Kinase</keyword>
<dbReference type="Pfam" id="PF00139">
    <property type="entry name" value="Lectin_legB"/>
    <property type="match status" value="1"/>
</dbReference>
<feature type="region of interest" description="Disordered" evidence="18">
    <location>
        <begin position="622"/>
        <end position="668"/>
    </location>
</feature>
<evidence type="ECO:0000256" key="7">
    <source>
        <dbReference type="ARBA" id="ARBA00022692"/>
    </source>
</evidence>
<dbReference type="SUPFAM" id="SSF49899">
    <property type="entry name" value="Concanavalin A-like lectins/glucanases"/>
    <property type="match status" value="1"/>
</dbReference>
<keyword evidence="12 17" id="KW-0067">ATP-binding</keyword>
<dbReference type="GO" id="GO:0004675">
    <property type="term" value="F:transmembrane receptor protein serine/threonine kinase activity"/>
    <property type="evidence" value="ECO:0000318"/>
    <property type="project" value="GO_Central"/>
</dbReference>
<dbReference type="GO" id="GO:0005886">
    <property type="term" value="C:plasma membrane"/>
    <property type="evidence" value="ECO:0000318"/>
    <property type="project" value="GO_Central"/>
</dbReference>
<gene>
    <name evidence="22" type="ORF">AMTR_s00068p00176300</name>
</gene>
<evidence type="ECO:0000256" key="5">
    <source>
        <dbReference type="ARBA" id="ARBA00022527"/>
    </source>
</evidence>
<evidence type="ECO:0000313" key="22">
    <source>
        <dbReference type="EMBL" id="ERN20497.1"/>
    </source>
</evidence>
<evidence type="ECO:0000256" key="2">
    <source>
        <dbReference type="ARBA" id="ARBA00008536"/>
    </source>
</evidence>
<proteinExistence type="inferred from homology"/>
<feature type="binding site" evidence="17">
    <location>
        <position position="380"/>
    </location>
    <ligand>
        <name>ATP</name>
        <dbReference type="ChEBI" id="CHEBI:30616"/>
    </ligand>
</feature>
<evidence type="ECO:0000259" key="21">
    <source>
        <dbReference type="PROSITE" id="PS50011"/>
    </source>
</evidence>
<dbReference type="OMA" id="QVWIEYA"/>
<dbReference type="FunFam" id="1.10.510.10:FF:000108">
    <property type="entry name" value="L-type lectin-domain containing receptor kinase S.4"/>
    <property type="match status" value="1"/>
</dbReference>
<feature type="chain" id="PRO_5004659260" description="non-specific serine/threonine protein kinase" evidence="20">
    <location>
        <begin position="25"/>
        <end position="684"/>
    </location>
</feature>
<dbReference type="InterPro" id="IPR017441">
    <property type="entry name" value="Protein_kinase_ATP_BS"/>
</dbReference>
<evidence type="ECO:0000256" key="16">
    <source>
        <dbReference type="ARBA" id="ARBA00048679"/>
    </source>
</evidence>
<dbReference type="AlphaFoldDB" id="U5DG95"/>
<keyword evidence="9" id="KW-0430">Lectin</keyword>
<evidence type="ECO:0000256" key="8">
    <source>
        <dbReference type="ARBA" id="ARBA00022729"/>
    </source>
</evidence>
<comment type="similarity">
    <text evidence="3">In the C-terminal section; belongs to the protein kinase superfamily. Ser/Thr protein kinase family.</text>
</comment>
<keyword evidence="5" id="KW-0723">Serine/threonine-protein kinase</keyword>
<evidence type="ECO:0000256" key="20">
    <source>
        <dbReference type="SAM" id="SignalP"/>
    </source>
</evidence>
<feature type="signal peptide" evidence="20">
    <location>
        <begin position="1"/>
        <end position="24"/>
    </location>
</feature>
<dbReference type="Gene3D" id="3.30.200.20">
    <property type="entry name" value="Phosphorylase Kinase, domain 1"/>
    <property type="match status" value="1"/>
</dbReference>
<dbReference type="InterPro" id="IPR050528">
    <property type="entry name" value="L-type_Lectin-RKs"/>
</dbReference>
<dbReference type="HOGENOM" id="CLU_000288_62_3_1"/>
<dbReference type="InterPro" id="IPR011009">
    <property type="entry name" value="Kinase-like_dom_sf"/>
</dbReference>
<dbReference type="PROSITE" id="PS00108">
    <property type="entry name" value="PROTEIN_KINASE_ST"/>
    <property type="match status" value="1"/>
</dbReference>
<comment type="similarity">
    <text evidence="2">In the N-terminal section; belongs to the leguminous lectin family.</text>
</comment>
<comment type="catalytic activity">
    <reaction evidence="15">
        <text>L-threonyl-[protein] + ATP = O-phospho-L-threonyl-[protein] + ADP + H(+)</text>
        <dbReference type="Rhea" id="RHEA:46608"/>
        <dbReference type="Rhea" id="RHEA-COMP:11060"/>
        <dbReference type="Rhea" id="RHEA-COMP:11605"/>
        <dbReference type="ChEBI" id="CHEBI:15378"/>
        <dbReference type="ChEBI" id="CHEBI:30013"/>
        <dbReference type="ChEBI" id="CHEBI:30616"/>
        <dbReference type="ChEBI" id="CHEBI:61977"/>
        <dbReference type="ChEBI" id="CHEBI:456216"/>
        <dbReference type="EC" id="2.7.11.1"/>
    </reaction>
</comment>
<keyword evidence="6" id="KW-0808">Transferase</keyword>
<dbReference type="GO" id="GO:0002229">
    <property type="term" value="P:defense response to oomycetes"/>
    <property type="evidence" value="ECO:0000318"/>
    <property type="project" value="GO_Central"/>
</dbReference>
<evidence type="ECO:0000256" key="15">
    <source>
        <dbReference type="ARBA" id="ARBA00047899"/>
    </source>
</evidence>
<evidence type="ECO:0000256" key="17">
    <source>
        <dbReference type="PROSITE-ProRule" id="PRU10141"/>
    </source>
</evidence>
<dbReference type="InterPro" id="IPR013320">
    <property type="entry name" value="ConA-like_dom_sf"/>
</dbReference>
<dbReference type="PANTHER" id="PTHR27007">
    <property type="match status" value="1"/>
</dbReference>
<evidence type="ECO:0000256" key="11">
    <source>
        <dbReference type="ARBA" id="ARBA00022777"/>
    </source>
</evidence>
<accession>U5DG95</accession>
<dbReference type="InterPro" id="IPR008271">
    <property type="entry name" value="Ser/Thr_kinase_AS"/>
</dbReference>
<dbReference type="KEGG" id="atr:18448913"/>
<evidence type="ECO:0000256" key="19">
    <source>
        <dbReference type="SAM" id="Phobius"/>
    </source>
</evidence>
<evidence type="ECO:0000256" key="3">
    <source>
        <dbReference type="ARBA" id="ARBA00010217"/>
    </source>
</evidence>
<dbReference type="Gramene" id="ERN20497">
    <property type="protein sequence ID" value="ERN20497"/>
    <property type="gene ID" value="AMTR_s00068p00176300"/>
</dbReference>
<dbReference type="FunFam" id="2.60.120.200:FF:000246">
    <property type="entry name" value="L-type lectin-domain containing receptor kinase V.9"/>
    <property type="match status" value="1"/>
</dbReference>
<keyword evidence="8 20" id="KW-0732">Signal</keyword>
<dbReference type="Gene3D" id="2.60.120.200">
    <property type="match status" value="1"/>
</dbReference>
<evidence type="ECO:0000256" key="14">
    <source>
        <dbReference type="ARBA" id="ARBA00023136"/>
    </source>
</evidence>
<name>U5DG95_AMBTC</name>
<comment type="catalytic activity">
    <reaction evidence="16">
        <text>L-seryl-[protein] + ATP = O-phospho-L-seryl-[protein] + ADP + H(+)</text>
        <dbReference type="Rhea" id="RHEA:17989"/>
        <dbReference type="Rhea" id="RHEA-COMP:9863"/>
        <dbReference type="Rhea" id="RHEA-COMP:11604"/>
        <dbReference type="ChEBI" id="CHEBI:15378"/>
        <dbReference type="ChEBI" id="CHEBI:29999"/>
        <dbReference type="ChEBI" id="CHEBI:30616"/>
        <dbReference type="ChEBI" id="CHEBI:83421"/>
        <dbReference type="ChEBI" id="CHEBI:456216"/>
        <dbReference type="EC" id="2.7.11.1"/>
    </reaction>
</comment>
<evidence type="ECO:0000256" key="4">
    <source>
        <dbReference type="ARBA" id="ARBA00012513"/>
    </source>
</evidence>
<dbReference type="SUPFAM" id="SSF56112">
    <property type="entry name" value="Protein kinase-like (PK-like)"/>
    <property type="match status" value="1"/>
</dbReference>
<dbReference type="Proteomes" id="UP000017836">
    <property type="component" value="Unassembled WGS sequence"/>
</dbReference>
<evidence type="ECO:0000256" key="9">
    <source>
        <dbReference type="ARBA" id="ARBA00022734"/>
    </source>
</evidence>
<keyword evidence="10 17" id="KW-0547">Nucleotide-binding</keyword>